<gene>
    <name evidence="2" type="ORF">HMPREF9473_00380</name>
</gene>
<feature type="transmembrane region" description="Helical" evidence="1">
    <location>
        <begin position="86"/>
        <end position="105"/>
    </location>
</feature>
<reference evidence="2 3" key="1">
    <citation type="submission" date="2011-08" db="EMBL/GenBank/DDBJ databases">
        <title>The Genome Sequence of Clostridium hathewayi WAL-18680.</title>
        <authorList>
            <consortium name="The Broad Institute Genome Sequencing Platform"/>
            <person name="Earl A."/>
            <person name="Ward D."/>
            <person name="Feldgarden M."/>
            <person name="Gevers D."/>
            <person name="Finegold S.M."/>
            <person name="Summanen P.H."/>
            <person name="Molitoris D.R."/>
            <person name="Song M."/>
            <person name="Daigneault M."/>
            <person name="Allen-Vercoe E."/>
            <person name="Young S.K."/>
            <person name="Zeng Q."/>
            <person name="Gargeya S."/>
            <person name="Fitzgerald M."/>
            <person name="Haas B."/>
            <person name="Abouelleil A."/>
            <person name="Alvarado L."/>
            <person name="Arachchi H.M."/>
            <person name="Berlin A."/>
            <person name="Brown A."/>
            <person name="Chapman S.B."/>
            <person name="Chen Z."/>
            <person name="Dunbar C."/>
            <person name="Freedman E."/>
            <person name="Gearin G."/>
            <person name="Gellesch M."/>
            <person name="Goldberg J."/>
            <person name="Griggs A."/>
            <person name="Gujja S."/>
            <person name="Heiman D."/>
            <person name="Howarth C."/>
            <person name="Larson L."/>
            <person name="Lui A."/>
            <person name="MacDonald P.J.P."/>
            <person name="Montmayeur A."/>
            <person name="Murphy C."/>
            <person name="Neiman D."/>
            <person name="Pearson M."/>
            <person name="Priest M."/>
            <person name="Roberts A."/>
            <person name="Saif S."/>
            <person name="Shea T."/>
            <person name="Shenoy N."/>
            <person name="Sisk P."/>
            <person name="Stolte C."/>
            <person name="Sykes S."/>
            <person name="Wortman J."/>
            <person name="Nusbaum C."/>
            <person name="Birren B."/>
        </authorList>
    </citation>
    <scope>NUCLEOTIDE SEQUENCE [LARGE SCALE GENOMIC DNA]</scope>
    <source>
        <strain evidence="2 3">WAL-18680</strain>
    </source>
</reference>
<keyword evidence="1" id="KW-0472">Membrane</keyword>
<evidence type="ECO:0000313" key="3">
    <source>
        <dbReference type="Proteomes" id="UP000005384"/>
    </source>
</evidence>
<feature type="transmembrane region" description="Helical" evidence="1">
    <location>
        <begin position="224"/>
        <end position="243"/>
    </location>
</feature>
<keyword evidence="1" id="KW-1133">Transmembrane helix</keyword>
<dbReference type="PATRIC" id="fig|742737.3.peg.378"/>
<evidence type="ECO:0000256" key="1">
    <source>
        <dbReference type="SAM" id="Phobius"/>
    </source>
</evidence>
<dbReference type="RefSeq" id="WP_006778362.1">
    <property type="nucleotide sequence ID" value="NZ_CP040506.1"/>
</dbReference>
<protein>
    <submittedName>
        <fullName evidence="2">Uncharacterized protein</fullName>
    </submittedName>
</protein>
<feature type="transmembrane region" description="Helical" evidence="1">
    <location>
        <begin position="160"/>
        <end position="181"/>
    </location>
</feature>
<organism evidence="2 3">
    <name type="scientific">Hungatella hathewayi WAL-18680</name>
    <dbReference type="NCBI Taxonomy" id="742737"/>
    <lineage>
        <taxon>Bacteria</taxon>
        <taxon>Bacillati</taxon>
        <taxon>Bacillota</taxon>
        <taxon>Clostridia</taxon>
        <taxon>Lachnospirales</taxon>
        <taxon>Lachnospiraceae</taxon>
        <taxon>Hungatella</taxon>
    </lineage>
</organism>
<dbReference type="OrthoDB" id="2223278at2"/>
<sequence length="260" mass="28746">MNREEMQLKTMLLHIEAPQLTGAQKDRLNHLIAHEASQMAWMPHKPLAQRILEQAAYLSPRTWALQFMVLTLGILFLLAGEEGVTAASLSAFIPLIGLIGVPELAKSFSNGMWELEESCFYNLRQVILLKILLFGIVDGILLLTMIAAAGSQGTGAAEAFYYLAVPFNLSTACYLGLFHVLKRRCDGFVLAAAGILMVLAGLAAQRYGLFQITWFLRLAGQGCIWLVVAVSQALLAGMGYHLIHQFDKEEESLWNFESTD</sequence>
<keyword evidence="3" id="KW-1185">Reference proteome</keyword>
<proteinExistence type="predicted"/>
<feature type="transmembrane region" description="Helical" evidence="1">
    <location>
        <begin position="63"/>
        <end position="80"/>
    </location>
</feature>
<accession>G5IA40</accession>
<dbReference type="AlphaFoldDB" id="G5IA40"/>
<dbReference type="EMBL" id="ADLN01000001">
    <property type="protein sequence ID" value="EHI61929.1"/>
    <property type="molecule type" value="Genomic_DNA"/>
</dbReference>
<dbReference type="Proteomes" id="UP000005384">
    <property type="component" value="Unassembled WGS sequence"/>
</dbReference>
<comment type="caution">
    <text evidence="2">The sequence shown here is derived from an EMBL/GenBank/DDBJ whole genome shotgun (WGS) entry which is preliminary data.</text>
</comment>
<name>G5IA40_9FIRM</name>
<keyword evidence="1" id="KW-0812">Transmembrane</keyword>
<dbReference type="HOGENOM" id="CLU_1060521_0_0_9"/>
<feature type="transmembrane region" description="Helical" evidence="1">
    <location>
        <begin position="126"/>
        <end position="148"/>
    </location>
</feature>
<evidence type="ECO:0000313" key="2">
    <source>
        <dbReference type="EMBL" id="EHI61929.1"/>
    </source>
</evidence>
<feature type="transmembrane region" description="Helical" evidence="1">
    <location>
        <begin position="188"/>
        <end position="204"/>
    </location>
</feature>